<proteinExistence type="predicted"/>
<accession>A0A6A5Z4V6</accession>
<name>A0A6A5Z4V6_9PLEO</name>
<protein>
    <submittedName>
        <fullName evidence="2">Heterokaryon incompatibility protein-domain-containing protein</fullName>
    </submittedName>
</protein>
<dbReference type="AlphaFoldDB" id="A0A6A5Z4V6"/>
<dbReference type="OrthoDB" id="3486565at2759"/>
<evidence type="ECO:0000313" key="3">
    <source>
        <dbReference type="Proteomes" id="UP000799770"/>
    </source>
</evidence>
<dbReference type="EMBL" id="ML977326">
    <property type="protein sequence ID" value="KAF2114136.1"/>
    <property type="molecule type" value="Genomic_DNA"/>
</dbReference>
<evidence type="ECO:0000259" key="1">
    <source>
        <dbReference type="Pfam" id="PF06985"/>
    </source>
</evidence>
<keyword evidence="3" id="KW-1185">Reference proteome</keyword>
<dbReference type="PANTHER" id="PTHR33112:SF10">
    <property type="entry name" value="TOL"/>
    <property type="match status" value="1"/>
</dbReference>
<dbReference type="Proteomes" id="UP000799770">
    <property type="component" value="Unassembled WGS sequence"/>
</dbReference>
<dbReference type="PANTHER" id="PTHR33112">
    <property type="entry name" value="DOMAIN PROTEIN, PUTATIVE-RELATED"/>
    <property type="match status" value="1"/>
</dbReference>
<gene>
    <name evidence="2" type="ORF">BDV96DRAFT_577647</name>
</gene>
<organism evidence="2 3">
    <name type="scientific">Lophiotrema nucula</name>
    <dbReference type="NCBI Taxonomy" id="690887"/>
    <lineage>
        <taxon>Eukaryota</taxon>
        <taxon>Fungi</taxon>
        <taxon>Dikarya</taxon>
        <taxon>Ascomycota</taxon>
        <taxon>Pezizomycotina</taxon>
        <taxon>Dothideomycetes</taxon>
        <taxon>Pleosporomycetidae</taxon>
        <taxon>Pleosporales</taxon>
        <taxon>Lophiotremataceae</taxon>
        <taxon>Lophiotrema</taxon>
    </lineage>
</organism>
<feature type="domain" description="Heterokaryon incompatibility" evidence="1">
    <location>
        <begin position="206"/>
        <end position="385"/>
    </location>
</feature>
<reference evidence="2" key="1">
    <citation type="journal article" date="2020" name="Stud. Mycol.">
        <title>101 Dothideomycetes genomes: a test case for predicting lifestyles and emergence of pathogens.</title>
        <authorList>
            <person name="Haridas S."/>
            <person name="Albert R."/>
            <person name="Binder M."/>
            <person name="Bloem J."/>
            <person name="Labutti K."/>
            <person name="Salamov A."/>
            <person name="Andreopoulos B."/>
            <person name="Baker S."/>
            <person name="Barry K."/>
            <person name="Bills G."/>
            <person name="Bluhm B."/>
            <person name="Cannon C."/>
            <person name="Castanera R."/>
            <person name="Culley D."/>
            <person name="Daum C."/>
            <person name="Ezra D."/>
            <person name="Gonzalez J."/>
            <person name="Henrissat B."/>
            <person name="Kuo A."/>
            <person name="Liang C."/>
            <person name="Lipzen A."/>
            <person name="Lutzoni F."/>
            <person name="Magnuson J."/>
            <person name="Mondo S."/>
            <person name="Nolan M."/>
            <person name="Ohm R."/>
            <person name="Pangilinan J."/>
            <person name="Park H.-J."/>
            <person name="Ramirez L."/>
            <person name="Alfaro M."/>
            <person name="Sun H."/>
            <person name="Tritt A."/>
            <person name="Yoshinaga Y."/>
            <person name="Zwiers L.-H."/>
            <person name="Turgeon B."/>
            <person name="Goodwin S."/>
            <person name="Spatafora J."/>
            <person name="Crous P."/>
            <person name="Grigoriev I."/>
        </authorList>
    </citation>
    <scope>NUCLEOTIDE SEQUENCE</scope>
    <source>
        <strain evidence="2">CBS 627.86</strain>
    </source>
</reference>
<dbReference type="Pfam" id="PF06985">
    <property type="entry name" value="HET"/>
    <property type="match status" value="1"/>
</dbReference>
<evidence type="ECO:0000313" key="2">
    <source>
        <dbReference type="EMBL" id="KAF2114136.1"/>
    </source>
</evidence>
<sequence>MSDILGGLCGPCGQVLNLHWPDKQRHLGIYIAFIGDYEPIIDQLQPGQCYLCSIIMSHHTRFMAKESYNTNEGAVDLYDISFDVLEPPEPSYWNLMVQLCYKAQRPLGSRQKLSESFMVPMIPCEDEDEVQRLMSTRTLSNATINPDSMKFLQSKFFDCCQHHGRCDQPAFDTYNQMPRRLLRIQNETHETLLLVDSSSLPTGIAYFTLSHCWGDVQPLTLTASSESELRSGIPVGKLPKSFRDAVEITQLLGVSYIWIDSLCIFQDDLDDWEAEAAAMPAVYSNALCNIAATAAKNSSIGLSCERFSMAEKPFPVETQWFQRPDSLTLSSWLKNWWKKRTRSTSQSWLKERHPKVGNRFVLVRNQWMDDVEYGTLNSRAWVMQERFLSRRIVHFTSSQIFWECVEGVSSEIFPQGHPPHRYLEGADSQIFKKKITEYKSSLNGIVGRETSKSDVFEGSEQRSCSYDPSEDEETIEEVSTQQKKTMEDIAKDRLLVENSTTDADGVQVKWASIYKAWQYYLFTYSKSGLSMERDKLVALAGVSQSLSQLLQDVSVAGLLRSRLLEELLWFRSTIFRLQQAPFAHHWRAPTWSWARANFGIVPSNWLRHLSCLNRRARAVVEDIDVDGYPSGQLKHATIRLRGRLLRVRNTRTRQLTHNSDSDSTGQPWSFSFYKDDCDPFDHVGEDCSIEGPLVCMALVECCCVQERGNDAVYLLEGLVLEPSQSNPGHYERVGIVKLLDKEVELYNKFEETTQQTLSII</sequence>
<dbReference type="InterPro" id="IPR010730">
    <property type="entry name" value="HET"/>
</dbReference>